<dbReference type="PANTHER" id="PTHR47481:SF31">
    <property type="entry name" value="OS01G0873500 PROTEIN"/>
    <property type="match status" value="1"/>
</dbReference>
<evidence type="ECO:0000256" key="1">
    <source>
        <dbReference type="SAM" id="MobiDB-lite"/>
    </source>
</evidence>
<feature type="compositionally biased region" description="Gly residues" evidence="1">
    <location>
        <begin position="282"/>
        <end position="291"/>
    </location>
</feature>
<evidence type="ECO:0000259" key="2">
    <source>
        <dbReference type="PROSITE" id="PS50994"/>
    </source>
</evidence>
<comment type="caution">
    <text evidence="3">The sequence shown here is derived from an EMBL/GenBank/DDBJ whole genome shotgun (WGS) entry which is preliminary data.</text>
</comment>
<evidence type="ECO:0000313" key="4">
    <source>
        <dbReference type="Proteomes" id="UP001231189"/>
    </source>
</evidence>
<dbReference type="PANTHER" id="PTHR47481">
    <property type="match status" value="1"/>
</dbReference>
<feature type="region of interest" description="Disordered" evidence="1">
    <location>
        <begin position="449"/>
        <end position="477"/>
    </location>
</feature>
<dbReference type="PROSITE" id="PS50994">
    <property type="entry name" value="INTEGRASE"/>
    <property type="match status" value="1"/>
</dbReference>
<dbReference type="AlphaFoldDB" id="A0AAD8W2D6"/>
<sequence>MASTSSNQPINLGLPPRELLTRENHPLWRSQVLPAIPGAQLVGLLTGANQAPPPEIVDVPADKTTGASAKMKINPEYSAWLSRDQTVLSDLLQSLSREVLPHVRRIELAASVWRALEEMFTAQSEAKVTNLLVALANTKKLQMTTSEFLSKMQGFADELVAAGHPLHDRQLVSYILAGLGADYNSLVASLGVVTTSISLSQLYSHIHAYDQRQLLLNGPAAPEFESSANAASRQWRPRNNNDGNYGHYTNNGRSRGDRGDRRDDRRDDRHDSRRDDRPFYQGRGGGRGNPGDGRATHHITGELNNLMLRDAYKGYDKVYTANGQDMASSINFNQFLEKEKLKSNGSNFTDWFRHVRIFLNGGNLQYVLDAPLGDPPAETETDEVKNVYMTRKTRLGINRVLQSLPPSYKNFVMNYNMQNMNKEFPELFGMLKAAEIEIKKEHQVLMVNKTTSFKKQGKSKGKNKKSGKKAATPPVKPKSALSLMLSAITARRRDTGSEFQSEVENQRNKKIKFLRSDRGGEYLSYEFSMHLKKCGILSQLTPPGTPQRNGVSERRNRTLLDMVRSMMSLTDLPLSFWSYALETTAFTLNRAPSKSVETTPYELWFNKKPKLSFLKVWGCEAYSSAVPENVPVPPTPATEEANDNDHETSNETATEPRRSTRDRATPDWYDPCLNVMIVDNNDEDPATYEEAMMSPDSNKWQEAMKSEMGSMYDNKVWTLVELPDSRKAVENKWIFKRKTDADGNITVYKARLVAKGFRQIQGVDYDETFSPVAKLKSVRILLAIAAFFDYEIWQMDVKTAFLNGDIEEELYMVQPKGFVDPKNADKQCTVAKSSTESEYIAASEASSEAVWMKRFIIELGVVPSALDPFVICDNMGAIANAQEPRSHKRLKHIKLRYHSIREYIEDGEVKICKVHTDLNIADPLTKALPRAKHDQHQNAMGVSLAKLRRTSTPPPTPRRRAVGFKRSYYFAARWNEVDVVFINNRTCDRVRRCCPFVAPEPIVIKIFYALKRQVNVYRSNKSLLL</sequence>
<gene>
    <name evidence="3" type="ORF">QYE76_004573</name>
</gene>
<dbReference type="EMBL" id="JAUUTY010000005">
    <property type="protein sequence ID" value="KAK1630258.1"/>
    <property type="molecule type" value="Genomic_DNA"/>
</dbReference>
<dbReference type="Pfam" id="PF07727">
    <property type="entry name" value="RVT_2"/>
    <property type="match status" value="1"/>
</dbReference>
<dbReference type="InterPro" id="IPR036397">
    <property type="entry name" value="RNaseH_sf"/>
</dbReference>
<dbReference type="SUPFAM" id="SSF53098">
    <property type="entry name" value="Ribonuclease H-like"/>
    <property type="match status" value="1"/>
</dbReference>
<dbReference type="Pfam" id="PF14223">
    <property type="entry name" value="Retrotran_gag_2"/>
    <property type="match status" value="1"/>
</dbReference>
<dbReference type="InterPro" id="IPR013103">
    <property type="entry name" value="RVT_2"/>
</dbReference>
<organism evidence="3 4">
    <name type="scientific">Lolium multiflorum</name>
    <name type="common">Italian ryegrass</name>
    <name type="synonym">Lolium perenne subsp. multiflorum</name>
    <dbReference type="NCBI Taxonomy" id="4521"/>
    <lineage>
        <taxon>Eukaryota</taxon>
        <taxon>Viridiplantae</taxon>
        <taxon>Streptophyta</taxon>
        <taxon>Embryophyta</taxon>
        <taxon>Tracheophyta</taxon>
        <taxon>Spermatophyta</taxon>
        <taxon>Magnoliopsida</taxon>
        <taxon>Liliopsida</taxon>
        <taxon>Poales</taxon>
        <taxon>Poaceae</taxon>
        <taxon>BOP clade</taxon>
        <taxon>Pooideae</taxon>
        <taxon>Poodae</taxon>
        <taxon>Poeae</taxon>
        <taxon>Poeae Chloroplast Group 2 (Poeae type)</taxon>
        <taxon>Loliodinae</taxon>
        <taxon>Loliinae</taxon>
        <taxon>Lolium</taxon>
    </lineage>
</organism>
<feature type="domain" description="Integrase catalytic" evidence="2">
    <location>
        <begin position="512"/>
        <end position="608"/>
    </location>
</feature>
<keyword evidence="4" id="KW-1185">Reference proteome</keyword>
<dbReference type="Proteomes" id="UP001231189">
    <property type="component" value="Unassembled WGS sequence"/>
</dbReference>
<feature type="compositionally biased region" description="Basic and acidic residues" evidence="1">
    <location>
        <begin position="254"/>
        <end position="278"/>
    </location>
</feature>
<dbReference type="InterPro" id="IPR001584">
    <property type="entry name" value="Integrase_cat-core"/>
</dbReference>
<protein>
    <recommendedName>
        <fullName evidence="2">Integrase catalytic domain-containing protein</fullName>
    </recommendedName>
</protein>
<reference evidence="3" key="1">
    <citation type="submission" date="2023-07" db="EMBL/GenBank/DDBJ databases">
        <title>A chromosome-level genome assembly of Lolium multiflorum.</title>
        <authorList>
            <person name="Chen Y."/>
            <person name="Copetti D."/>
            <person name="Kolliker R."/>
            <person name="Studer B."/>
        </authorList>
    </citation>
    <scope>NUCLEOTIDE SEQUENCE</scope>
    <source>
        <strain evidence="3">02402/16</strain>
        <tissue evidence="3">Leaf</tissue>
    </source>
</reference>
<dbReference type="Gene3D" id="3.30.420.10">
    <property type="entry name" value="Ribonuclease H-like superfamily/Ribonuclease H"/>
    <property type="match status" value="1"/>
</dbReference>
<feature type="compositionally biased region" description="Basic residues" evidence="1">
    <location>
        <begin position="455"/>
        <end position="468"/>
    </location>
</feature>
<dbReference type="CDD" id="cd09272">
    <property type="entry name" value="RNase_HI_RT_Ty1"/>
    <property type="match status" value="1"/>
</dbReference>
<dbReference type="GO" id="GO:0003676">
    <property type="term" value="F:nucleic acid binding"/>
    <property type="evidence" value="ECO:0007669"/>
    <property type="project" value="InterPro"/>
</dbReference>
<name>A0AAD8W2D6_LOLMU</name>
<evidence type="ECO:0000313" key="3">
    <source>
        <dbReference type="EMBL" id="KAK1630258.1"/>
    </source>
</evidence>
<feature type="region of interest" description="Disordered" evidence="1">
    <location>
        <begin position="627"/>
        <end position="665"/>
    </location>
</feature>
<feature type="region of interest" description="Disordered" evidence="1">
    <location>
        <begin position="225"/>
        <end position="298"/>
    </location>
</feature>
<accession>A0AAD8W2D6</accession>
<feature type="compositionally biased region" description="Polar residues" evidence="1">
    <location>
        <begin position="226"/>
        <end position="251"/>
    </location>
</feature>
<dbReference type="InterPro" id="IPR012337">
    <property type="entry name" value="RNaseH-like_sf"/>
</dbReference>
<feature type="compositionally biased region" description="Basic and acidic residues" evidence="1">
    <location>
        <begin position="643"/>
        <end position="665"/>
    </location>
</feature>
<dbReference type="GO" id="GO:0015074">
    <property type="term" value="P:DNA integration"/>
    <property type="evidence" value="ECO:0007669"/>
    <property type="project" value="InterPro"/>
</dbReference>
<proteinExistence type="predicted"/>